<evidence type="ECO:0000256" key="2">
    <source>
        <dbReference type="ARBA" id="ARBA00023004"/>
    </source>
</evidence>
<dbReference type="STRING" id="94208.A0A2S4KUH7"/>
<keyword evidence="5" id="KW-1185">Reference proteome</keyword>
<protein>
    <submittedName>
        <fullName evidence="4">Kelch repeat protein</fullName>
    </submittedName>
</protein>
<dbReference type="PANTHER" id="PTHR47435:SF4">
    <property type="entry name" value="KELCH REPEAT PROTEIN (AFU_ORTHOLOGUE AFUA_5G12780)"/>
    <property type="match status" value="1"/>
</dbReference>
<reference evidence="4 5" key="1">
    <citation type="submission" date="2018-01" db="EMBL/GenBank/DDBJ databases">
        <title>Harnessing the power of phylogenomics to disentangle the directionality and signatures of interkingdom host jumping in the parasitic fungal genus Tolypocladium.</title>
        <authorList>
            <person name="Quandt C.A."/>
            <person name="Patterson W."/>
            <person name="Spatafora J.W."/>
        </authorList>
    </citation>
    <scope>NUCLEOTIDE SEQUENCE [LARGE SCALE GENOMIC DNA]</scope>
    <source>
        <strain evidence="4 5">NRBC 100945</strain>
    </source>
</reference>
<dbReference type="EMBL" id="PKSG01000631">
    <property type="protein sequence ID" value="POR33849.1"/>
    <property type="molecule type" value="Genomic_DNA"/>
</dbReference>
<dbReference type="Proteomes" id="UP000237481">
    <property type="component" value="Unassembled WGS sequence"/>
</dbReference>
<dbReference type="SUPFAM" id="SSF117281">
    <property type="entry name" value="Kelch motif"/>
    <property type="match status" value="1"/>
</dbReference>
<organism evidence="4 5">
    <name type="scientific">Tolypocladium paradoxum</name>
    <dbReference type="NCBI Taxonomy" id="94208"/>
    <lineage>
        <taxon>Eukaryota</taxon>
        <taxon>Fungi</taxon>
        <taxon>Dikarya</taxon>
        <taxon>Ascomycota</taxon>
        <taxon>Pezizomycotina</taxon>
        <taxon>Sordariomycetes</taxon>
        <taxon>Hypocreomycetidae</taxon>
        <taxon>Hypocreales</taxon>
        <taxon>Ophiocordycipitaceae</taxon>
        <taxon>Tolypocladium</taxon>
    </lineage>
</organism>
<dbReference type="InterPro" id="IPR015915">
    <property type="entry name" value="Kelch-typ_b-propeller"/>
</dbReference>
<sequence length="337" mass="36581">MNATSAKWSHITSSQRLYRSSQAVSVVGQKTYIFGGELVPREPIDNQVDVVDAGNESEPSVQTIPAPTEAPVPRVGSPSTTVNGNIWIFSGRGGLEMRPIEENGALWRYDVDGAEWSLIKPVDSAAPYPAGRSYHCVTSDNKNKIYVHSGCPESGRLSDLWVFNVGARTWSELPSAPEPARGGASVAYVHEKVYRVNGFDGKREQGGTLDVFDIATGSWSTINYTPNGVQGPEARSVATLLPVVVRGKIYLVTMFGERDPSSLGHGGAGKMLSDVWAWDVEQAKWHKIAAAGDTPEPRGWFDADVVKDGNRADAIIVHGGLNEENKRLGDVWKLCFN</sequence>
<accession>A0A2S4KUH7</accession>
<feature type="region of interest" description="Disordered" evidence="3">
    <location>
        <begin position="56"/>
        <end position="77"/>
    </location>
</feature>
<evidence type="ECO:0000313" key="4">
    <source>
        <dbReference type="EMBL" id="POR33849.1"/>
    </source>
</evidence>
<keyword evidence="2" id="KW-0408">Iron</keyword>
<dbReference type="PANTHER" id="PTHR47435">
    <property type="entry name" value="KELCH REPEAT PROTEIN (AFU_ORTHOLOGUE AFUA_5G12780)"/>
    <property type="match status" value="1"/>
</dbReference>
<dbReference type="GO" id="GO:0019760">
    <property type="term" value="P:glucosinolate metabolic process"/>
    <property type="evidence" value="ECO:0007669"/>
    <property type="project" value="UniProtKB-ARBA"/>
</dbReference>
<evidence type="ECO:0000256" key="1">
    <source>
        <dbReference type="ARBA" id="ARBA00022737"/>
    </source>
</evidence>
<evidence type="ECO:0000256" key="3">
    <source>
        <dbReference type="SAM" id="MobiDB-lite"/>
    </source>
</evidence>
<dbReference type="Gene3D" id="2.120.10.80">
    <property type="entry name" value="Kelch-type beta propeller"/>
    <property type="match status" value="2"/>
</dbReference>
<name>A0A2S4KUH7_9HYPO</name>
<dbReference type="Pfam" id="PF24681">
    <property type="entry name" value="Kelch_KLHDC2_KLHL20_DRC7"/>
    <property type="match status" value="1"/>
</dbReference>
<dbReference type="OrthoDB" id="10250130at2759"/>
<gene>
    <name evidence="4" type="ORF">TPAR_05953</name>
</gene>
<keyword evidence="1" id="KW-0677">Repeat</keyword>
<evidence type="ECO:0000313" key="5">
    <source>
        <dbReference type="Proteomes" id="UP000237481"/>
    </source>
</evidence>
<proteinExistence type="predicted"/>
<comment type="caution">
    <text evidence="4">The sequence shown here is derived from an EMBL/GenBank/DDBJ whole genome shotgun (WGS) entry which is preliminary data.</text>
</comment>
<dbReference type="AlphaFoldDB" id="A0A2S4KUH7"/>